<evidence type="ECO:0000256" key="3">
    <source>
        <dbReference type="ARBA" id="ARBA00023136"/>
    </source>
</evidence>
<evidence type="ECO:0000256" key="1">
    <source>
        <dbReference type="ARBA" id="ARBA00022692"/>
    </source>
</evidence>
<sequence>MVKIYAGEKNEGNEKHTSKSMIGLILDIVLCRGDLESTGKREVEPISIKELFRFATTRDKCFLTIGAICALLSGAIQPFVLILGGWITSLYLRPEEKMGNDKFSDEVTSYIIWLGAAGVAALITSFLQKEELHCTRLRPGDVGGRKEGASPKLYRENPTKYK</sequence>
<evidence type="ECO:0000256" key="5">
    <source>
        <dbReference type="SAM" id="Phobius"/>
    </source>
</evidence>
<accession>A0A3P7JL42</accession>
<dbReference type="AlphaFoldDB" id="A0A3P7JL42"/>
<dbReference type="Proteomes" id="UP000270094">
    <property type="component" value="Unassembled WGS sequence"/>
</dbReference>
<evidence type="ECO:0000256" key="4">
    <source>
        <dbReference type="SAM" id="MobiDB-lite"/>
    </source>
</evidence>
<dbReference type="GO" id="GO:0005524">
    <property type="term" value="F:ATP binding"/>
    <property type="evidence" value="ECO:0007669"/>
    <property type="project" value="InterPro"/>
</dbReference>
<name>A0A3P7JL42_STRVU</name>
<keyword evidence="2 5" id="KW-1133">Transmembrane helix</keyword>
<dbReference type="InterPro" id="IPR036640">
    <property type="entry name" value="ABC1_TM_sf"/>
</dbReference>
<dbReference type="OrthoDB" id="5866780at2759"/>
<evidence type="ECO:0008006" key="8">
    <source>
        <dbReference type="Google" id="ProtNLM"/>
    </source>
</evidence>
<dbReference type="EMBL" id="UYYB01104241">
    <property type="protein sequence ID" value="VDM79184.1"/>
    <property type="molecule type" value="Genomic_DNA"/>
</dbReference>
<keyword evidence="1 5" id="KW-0812">Transmembrane</keyword>
<dbReference type="SUPFAM" id="SSF90123">
    <property type="entry name" value="ABC transporter transmembrane region"/>
    <property type="match status" value="1"/>
</dbReference>
<evidence type="ECO:0000313" key="6">
    <source>
        <dbReference type="EMBL" id="VDM79184.1"/>
    </source>
</evidence>
<feature type="region of interest" description="Disordered" evidence="4">
    <location>
        <begin position="143"/>
        <end position="162"/>
    </location>
</feature>
<keyword evidence="3 5" id="KW-0472">Membrane</keyword>
<evidence type="ECO:0000313" key="7">
    <source>
        <dbReference type="Proteomes" id="UP000270094"/>
    </source>
</evidence>
<proteinExistence type="predicted"/>
<evidence type="ECO:0000256" key="2">
    <source>
        <dbReference type="ARBA" id="ARBA00022989"/>
    </source>
</evidence>
<keyword evidence="7" id="KW-1185">Reference proteome</keyword>
<reference evidence="6 7" key="1">
    <citation type="submission" date="2018-11" db="EMBL/GenBank/DDBJ databases">
        <authorList>
            <consortium name="Pathogen Informatics"/>
        </authorList>
    </citation>
    <scope>NUCLEOTIDE SEQUENCE [LARGE SCALE GENOMIC DNA]</scope>
</reference>
<dbReference type="Gene3D" id="1.20.1560.10">
    <property type="entry name" value="ABC transporter type 1, transmembrane domain"/>
    <property type="match status" value="1"/>
</dbReference>
<feature type="transmembrane region" description="Helical" evidence="5">
    <location>
        <begin position="61"/>
        <end position="87"/>
    </location>
</feature>
<dbReference type="GO" id="GO:0016020">
    <property type="term" value="C:membrane"/>
    <property type="evidence" value="ECO:0007669"/>
    <property type="project" value="InterPro"/>
</dbReference>
<gene>
    <name evidence="6" type="ORF">SVUK_LOCUS14182</name>
</gene>
<protein>
    <recommendedName>
        <fullName evidence="8">ABC transmembrane type-1 domain-containing protein</fullName>
    </recommendedName>
</protein>
<feature type="transmembrane region" description="Helical" evidence="5">
    <location>
        <begin position="107"/>
        <end position="127"/>
    </location>
</feature>
<organism evidence="6 7">
    <name type="scientific">Strongylus vulgaris</name>
    <name type="common">Blood worm</name>
    <dbReference type="NCBI Taxonomy" id="40348"/>
    <lineage>
        <taxon>Eukaryota</taxon>
        <taxon>Metazoa</taxon>
        <taxon>Ecdysozoa</taxon>
        <taxon>Nematoda</taxon>
        <taxon>Chromadorea</taxon>
        <taxon>Rhabditida</taxon>
        <taxon>Rhabditina</taxon>
        <taxon>Rhabditomorpha</taxon>
        <taxon>Strongyloidea</taxon>
        <taxon>Strongylidae</taxon>
        <taxon>Strongylus</taxon>
    </lineage>
</organism>